<keyword evidence="4" id="KW-0285">Flavoprotein</keyword>
<evidence type="ECO:0000256" key="5">
    <source>
        <dbReference type="ARBA" id="ARBA00022643"/>
    </source>
</evidence>
<evidence type="ECO:0000256" key="8">
    <source>
        <dbReference type="ARBA" id="ARBA00023004"/>
    </source>
</evidence>
<accession>A0AB35IKB6</accession>
<dbReference type="GO" id="GO:0010181">
    <property type="term" value="F:FMN binding"/>
    <property type="evidence" value="ECO:0007669"/>
    <property type="project" value="InterPro"/>
</dbReference>
<dbReference type="InterPro" id="IPR013785">
    <property type="entry name" value="Aldolase_TIM"/>
</dbReference>
<dbReference type="GO" id="GO:0051536">
    <property type="term" value="F:iron-sulfur cluster binding"/>
    <property type="evidence" value="ECO:0007669"/>
    <property type="project" value="UniProtKB-KW"/>
</dbReference>
<organism evidence="12 13">
    <name type="scientific">Thomasclavelia ramosa</name>
    <dbReference type="NCBI Taxonomy" id="1547"/>
    <lineage>
        <taxon>Bacteria</taxon>
        <taxon>Bacillati</taxon>
        <taxon>Bacillota</taxon>
        <taxon>Erysipelotrichia</taxon>
        <taxon>Erysipelotrichales</taxon>
        <taxon>Coprobacillaceae</taxon>
        <taxon>Thomasclavelia</taxon>
    </lineage>
</organism>
<dbReference type="SUPFAM" id="SSF51905">
    <property type="entry name" value="FAD/NAD(P)-binding domain"/>
    <property type="match status" value="1"/>
</dbReference>
<keyword evidence="6" id="KW-0479">Metal-binding</keyword>
<keyword evidence="7" id="KW-0560">Oxidoreductase</keyword>
<evidence type="ECO:0000313" key="13">
    <source>
        <dbReference type="Proteomes" id="UP001211987"/>
    </source>
</evidence>
<gene>
    <name evidence="12" type="ORF">PM738_09950</name>
</gene>
<dbReference type="SUPFAM" id="SSF51395">
    <property type="entry name" value="FMN-linked oxidoreductases"/>
    <property type="match status" value="1"/>
</dbReference>
<dbReference type="InterPro" id="IPR001155">
    <property type="entry name" value="OxRdtase_FMN_N"/>
</dbReference>
<dbReference type="Proteomes" id="UP001211987">
    <property type="component" value="Unassembled WGS sequence"/>
</dbReference>
<evidence type="ECO:0000313" key="12">
    <source>
        <dbReference type="EMBL" id="MDB7084123.1"/>
    </source>
</evidence>
<keyword evidence="8" id="KW-0408">Iron</keyword>
<sequence length="646" mass="70909">MALKKLFTPYQIGTVKIPNRLVVPAMVTNYCTIEGKITERYMKYIEEKAKGGWGLIITEDYAVQQYGKGYQRIPGLYKDELIEGNKQLTTMVHKYESKIFCQMYHPGRQTTRIANEDHMPVAPSAIECPLCQEQPRDITVAEINQLVKDFGSAAKRAKEAGFDGIELHCAHGYLLAEFLSPFVNKRVDNYGGCLQNRVRIVAEIYLEMRKQVGDDFPIIVRLSGNEYVHGGRTEAETYELCMIFEELGFDGIHISNGSYASPGNRAVIAPMFTEHALNMEISAQVKKLVDLPVIVTNRINDPQMADTLINMDKADFIGMGRGSLTDPDLPNKAKAEKYGNIKMCIGCLQGCEMPLFFNQEVTCLVNPRVGREYENSMNIVEKAKKVMIVGGGPAGLQAAETAAMIGHNVTVYEAQEEVGGQFRSAAYPIGKGELTTLISVFKKNLEDLHVKVHLNTLVTKEMIEPENPDAIILATGARPLVPAVKGIDKENVVNAEDVLLGKIATKVEHIVVCGGGEVGCETATFIAQTHRHVTVLEMKPAVLTDMDPINMSCLLPIMNESGVTARANCTVTEILDDGVAFINEQGEKEVISADLVVLAFGYKAYNPLEKIANELCEDVQVVGGAIKAGNALPAVKEGYEAALNIK</sequence>
<dbReference type="PRINTS" id="PR00469">
    <property type="entry name" value="PNDRDTASEII"/>
</dbReference>
<dbReference type="EMBL" id="JAQLKE010000014">
    <property type="protein sequence ID" value="MDB7084123.1"/>
    <property type="molecule type" value="Genomic_DNA"/>
</dbReference>
<evidence type="ECO:0000256" key="1">
    <source>
        <dbReference type="ARBA" id="ARBA00001917"/>
    </source>
</evidence>
<keyword evidence="9" id="KW-0411">Iron-sulfur</keyword>
<proteinExistence type="inferred from homology"/>
<evidence type="ECO:0000256" key="3">
    <source>
        <dbReference type="ARBA" id="ARBA00011048"/>
    </source>
</evidence>
<dbReference type="Pfam" id="PF07992">
    <property type="entry name" value="Pyr_redox_2"/>
    <property type="match status" value="1"/>
</dbReference>
<dbReference type="PANTHER" id="PTHR42917:SF2">
    <property type="entry name" value="2,4-DIENOYL-COA REDUCTASE [(2E)-ENOYL-COA-PRODUCING]"/>
    <property type="match status" value="1"/>
</dbReference>
<comment type="similarity">
    <text evidence="3">In the N-terminal section; belongs to the NADH:flavin oxidoreductase/NADH oxidase family.</text>
</comment>
<name>A0AB35IKB6_9FIRM</name>
<dbReference type="InterPro" id="IPR036188">
    <property type="entry name" value="FAD/NAD-bd_sf"/>
</dbReference>
<reference evidence="12" key="1">
    <citation type="submission" date="2023-01" db="EMBL/GenBank/DDBJ databases">
        <title>Human gut microbiome strain richness.</title>
        <authorList>
            <person name="Chen-Liaw A."/>
        </authorList>
    </citation>
    <scope>NUCLEOTIDE SEQUENCE</scope>
    <source>
        <strain evidence="12">1001217st2_G6_1001217B_191108</strain>
    </source>
</reference>
<dbReference type="AlphaFoldDB" id="A0AB35IKB6"/>
<dbReference type="Gene3D" id="3.20.20.70">
    <property type="entry name" value="Aldolase class I"/>
    <property type="match status" value="1"/>
</dbReference>
<comment type="cofactor">
    <cofactor evidence="2">
        <name>[4Fe-4S] cluster</name>
        <dbReference type="ChEBI" id="CHEBI:49883"/>
    </cofactor>
</comment>
<dbReference type="InterPro" id="IPR051793">
    <property type="entry name" value="NADH:flavin_oxidoreductase"/>
</dbReference>
<protein>
    <submittedName>
        <fullName evidence="12">FAD-dependent oxidoreductase</fullName>
    </submittedName>
</protein>
<dbReference type="PRINTS" id="PR00368">
    <property type="entry name" value="FADPNR"/>
</dbReference>
<comment type="cofactor">
    <cofactor evidence="1">
        <name>FMN</name>
        <dbReference type="ChEBI" id="CHEBI:58210"/>
    </cofactor>
</comment>
<feature type="domain" description="NADH:flavin oxidoreductase/NADH oxidase N-terminal" evidence="10">
    <location>
        <begin position="5"/>
        <end position="337"/>
    </location>
</feature>
<dbReference type="Gene3D" id="3.40.50.720">
    <property type="entry name" value="NAD(P)-binding Rossmann-like Domain"/>
    <property type="match status" value="1"/>
</dbReference>
<dbReference type="InterPro" id="IPR023753">
    <property type="entry name" value="FAD/NAD-binding_dom"/>
</dbReference>
<evidence type="ECO:0000256" key="4">
    <source>
        <dbReference type="ARBA" id="ARBA00022630"/>
    </source>
</evidence>
<dbReference type="CDD" id="cd02803">
    <property type="entry name" value="OYE_like_FMN_family"/>
    <property type="match status" value="1"/>
</dbReference>
<evidence type="ECO:0000256" key="6">
    <source>
        <dbReference type="ARBA" id="ARBA00022723"/>
    </source>
</evidence>
<evidence type="ECO:0000259" key="11">
    <source>
        <dbReference type="Pfam" id="PF07992"/>
    </source>
</evidence>
<evidence type="ECO:0000259" key="10">
    <source>
        <dbReference type="Pfam" id="PF00724"/>
    </source>
</evidence>
<dbReference type="GO" id="GO:0046872">
    <property type="term" value="F:metal ion binding"/>
    <property type="evidence" value="ECO:0007669"/>
    <property type="project" value="UniProtKB-KW"/>
</dbReference>
<dbReference type="GO" id="GO:0016491">
    <property type="term" value="F:oxidoreductase activity"/>
    <property type="evidence" value="ECO:0007669"/>
    <property type="project" value="UniProtKB-KW"/>
</dbReference>
<dbReference type="Gene3D" id="3.50.50.60">
    <property type="entry name" value="FAD/NAD(P)-binding domain"/>
    <property type="match status" value="1"/>
</dbReference>
<dbReference type="Pfam" id="PF00724">
    <property type="entry name" value="Oxidored_FMN"/>
    <property type="match status" value="1"/>
</dbReference>
<dbReference type="RefSeq" id="WP_272018885.1">
    <property type="nucleotide sequence ID" value="NZ_JAQLKE010000014.1"/>
</dbReference>
<evidence type="ECO:0000256" key="9">
    <source>
        <dbReference type="ARBA" id="ARBA00023014"/>
    </source>
</evidence>
<evidence type="ECO:0000256" key="7">
    <source>
        <dbReference type="ARBA" id="ARBA00023002"/>
    </source>
</evidence>
<dbReference type="PANTHER" id="PTHR42917">
    <property type="entry name" value="2,4-DIENOYL-COA REDUCTASE"/>
    <property type="match status" value="1"/>
</dbReference>
<keyword evidence="5" id="KW-0288">FMN</keyword>
<comment type="caution">
    <text evidence="12">The sequence shown here is derived from an EMBL/GenBank/DDBJ whole genome shotgun (WGS) entry which is preliminary data.</text>
</comment>
<evidence type="ECO:0000256" key="2">
    <source>
        <dbReference type="ARBA" id="ARBA00001966"/>
    </source>
</evidence>
<feature type="domain" description="FAD/NAD(P)-binding" evidence="11">
    <location>
        <begin position="384"/>
        <end position="610"/>
    </location>
</feature>